<evidence type="ECO:0000256" key="2">
    <source>
        <dbReference type="SAM" id="SignalP"/>
    </source>
</evidence>
<keyword evidence="1" id="KW-1133">Transmembrane helix</keyword>
<keyword evidence="2" id="KW-0732">Signal</keyword>
<evidence type="ECO:0000259" key="3">
    <source>
        <dbReference type="Pfam" id="PF07589"/>
    </source>
</evidence>
<evidence type="ECO:0000313" key="5">
    <source>
        <dbReference type="Proteomes" id="UP000050863"/>
    </source>
</evidence>
<dbReference type="AlphaFoldDB" id="A0A0R3KG34"/>
<gene>
    <name evidence="4" type="ORF">CQ12_04130</name>
</gene>
<name>A0A0R3KG34_9BRAD</name>
<proteinExistence type="predicted"/>
<accession>A0A0R3KG34</accession>
<sequence>MKIRSIALAIGLLLPALLPLPCFASTIFWTLSDVTFEGGGSANGTFATDSATGAVTSFSITTTFGALAGATYDSDTYSAYDNFFSPDSFAIAADGALGLPYINFAFINPLTSDGINHLVVSMDLPADQVSFECNDNVCEIGRFMSAGSAVGTVVTGVPEPSTWAMMALGFACLVLFSYRRKNQRVARRVA</sequence>
<keyword evidence="1" id="KW-0812">Transmembrane</keyword>
<comment type="caution">
    <text evidence="4">The sequence shown here is derived from an EMBL/GenBank/DDBJ whole genome shotgun (WGS) entry which is preliminary data.</text>
</comment>
<dbReference type="EMBL" id="LLXZ01000215">
    <property type="protein sequence ID" value="KRQ94726.1"/>
    <property type="molecule type" value="Genomic_DNA"/>
</dbReference>
<dbReference type="RefSeq" id="WP_057840198.1">
    <property type="nucleotide sequence ID" value="NZ_LLXZ01000215.1"/>
</dbReference>
<protein>
    <recommendedName>
        <fullName evidence="3">Ice-binding protein C-terminal domain-containing protein</fullName>
    </recommendedName>
</protein>
<feature type="domain" description="Ice-binding protein C-terminal" evidence="3">
    <location>
        <begin position="157"/>
        <end position="180"/>
    </location>
</feature>
<keyword evidence="1" id="KW-0472">Membrane</keyword>
<organism evidence="4 5">
    <name type="scientific">Bradyrhizobium jicamae</name>
    <dbReference type="NCBI Taxonomy" id="280332"/>
    <lineage>
        <taxon>Bacteria</taxon>
        <taxon>Pseudomonadati</taxon>
        <taxon>Pseudomonadota</taxon>
        <taxon>Alphaproteobacteria</taxon>
        <taxon>Hyphomicrobiales</taxon>
        <taxon>Nitrobacteraceae</taxon>
        <taxon>Bradyrhizobium</taxon>
    </lineage>
</organism>
<dbReference type="Proteomes" id="UP000050863">
    <property type="component" value="Unassembled WGS sequence"/>
</dbReference>
<feature type="signal peptide" evidence="2">
    <location>
        <begin position="1"/>
        <end position="24"/>
    </location>
</feature>
<feature type="transmembrane region" description="Helical" evidence="1">
    <location>
        <begin position="161"/>
        <end position="178"/>
    </location>
</feature>
<keyword evidence="5" id="KW-1185">Reference proteome</keyword>
<dbReference type="Pfam" id="PF07589">
    <property type="entry name" value="PEP-CTERM"/>
    <property type="match status" value="1"/>
</dbReference>
<feature type="chain" id="PRO_5006442067" description="Ice-binding protein C-terminal domain-containing protein" evidence="2">
    <location>
        <begin position="25"/>
        <end position="190"/>
    </location>
</feature>
<dbReference type="NCBIfam" id="TIGR02595">
    <property type="entry name" value="PEP_CTERM"/>
    <property type="match status" value="1"/>
</dbReference>
<reference evidence="4 5" key="1">
    <citation type="submission" date="2014-03" db="EMBL/GenBank/DDBJ databases">
        <title>Bradyrhizobium valentinum sp. nov., isolated from effective nodules of Lupinus mariae-josephae, a lupine endemic of basic-lime soils in Eastern Spain.</title>
        <authorList>
            <person name="Duran D."/>
            <person name="Rey L."/>
            <person name="Navarro A."/>
            <person name="Busquets A."/>
            <person name="Imperial J."/>
            <person name="Ruiz-Argueso T."/>
        </authorList>
    </citation>
    <scope>NUCLEOTIDE SEQUENCE [LARGE SCALE GENOMIC DNA]</scope>
    <source>
        <strain evidence="4 5">PAC68</strain>
    </source>
</reference>
<dbReference type="InterPro" id="IPR013424">
    <property type="entry name" value="Ice-binding_C"/>
</dbReference>
<evidence type="ECO:0000313" key="4">
    <source>
        <dbReference type="EMBL" id="KRQ94726.1"/>
    </source>
</evidence>
<evidence type="ECO:0000256" key="1">
    <source>
        <dbReference type="SAM" id="Phobius"/>
    </source>
</evidence>